<dbReference type="EMBL" id="BSOA01000002">
    <property type="protein sequence ID" value="GLQ86641.1"/>
    <property type="molecule type" value="Genomic_DNA"/>
</dbReference>
<dbReference type="SUPFAM" id="SSF56801">
    <property type="entry name" value="Acetyl-CoA synthetase-like"/>
    <property type="match status" value="2"/>
</dbReference>
<keyword evidence="6" id="KW-1185">Reference proteome</keyword>
<feature type="domain" description="Carrier" evidence="4">
    <location>
        <begin position="715"/>
        <end position="793"/>
    </location>
</feature>
<dbReference type="PROSITE" id="PS50075">
    <property type="entry name" value="CARRIER"/>
    <property type="match status" value="1"/>
</dbReference>
<dbReference type="Pfam" id="PF23589">
    <property type="entry name" value="WHD_AprA"/>
    <property type="match status" value="1"/>
</dbReference>
<dbReference type="Gene3D" id="3.30.559.30">
    <property type="entry name" value="Nonribosomal peptide synthetase, condensation domain"/>
    <property type="match status" value="1"/>
</dbReference>
<proteinExistence type="predicted"/>
<dbReference type="InterPro" id="IPR000873">
    <property type="entry name" value="AMP-dep_synth/lig_dom"/>
</dbReference>
<evidence type="ECO:0000256" key="2">
    <source>
        <dbReference type="ARBA" id="ARBA00022553"/>
    </source>
</evidence>
<gene>
    <name evidence="5" type="ORF">GCM10007898_02070</name>
</gene>
<dbReference type="InterPro" id="IPR001227">
    <property type="entry name" value="Ac_transferase_dom_sf"/>
</dbReference>
<dbReference type="Gene3D" id="3.30.70.250">
    <property type="entry name" value="Malonyl-CoA ACP transacylase, ACP-binding"/>
    <property type="match status" value="1"/>
</dbReference>
<dbReference type="CDD" id="cd19531">
    <property type="entry name" value="LCL_NRPS-like"/>
    <property type="match status" value="1"/>
</dbReference>
<dbReference type="Proteomes" id="UP001156627">
    <property type="component" value="Unassembled WGS sequence"/>
</dbReference>
<dbReference type="CDD" id="cd04433">
    <property type="entry name" value="AFD_class_I"/>
    <property type="match status" value="1"/>
</dbReference>
<dbReference type="Gene3D" id="3.40.366.10">
    <property type="entry name" value="Malonyl-Coenzyme A Acyl Carrier Protein, domain 2"/>
    <property type="match status" value="1"/>
</dbReference>
<dbReference type="Pfam" id="PF00698">
    <property type="entry name" value="Acyl_transf_1"/>
    <property type="match status" value="1"/>
</dbReference>
<dbReference type="Gene3D" id="1.10.1200.10">
    <property type="entry name" value="ACP-like"/>
    <property type="match status" value="1"/>
</dbReference>
<dbReference type="InterPro" id="IPR020806">
    <property type="entry name" value="PKS_PP-bd"/>
</dbReference>
<protein>
    <recommendedName>
        <fullName evidence="4">Carrier domain-containing protein</fullName>
    </recommendedName>
</protein>
<dbReference type="InterPro" id="IPR056393">
    <property type="entry name" value="AprA-like_MT2"/>
</dbReference>
<dbReference type="InterPro" id="IPR056395">
    <property type="entry name" value="WH_AprA"/>
</dbReference>
<dbReference type="InterPro" id="IPR014043">
    <property type="entry name" value="Acyl_transferase_dom"/>
</dbReference>
<evidence type="ECO:0000313" key="5">
    <source>
        <dbReference type="EMBL" id="GLQ86641.1"/>
    </source>
</evidence>
<dbReference type="InterPro" id="IPR023213">
    <property type="entry name" value="CAT-like_dom_sf"/>
</dbReference>
<sequence length="2158" mass="237314">MRSPPISSNSISMNHYAHGYVLMPILHCLMQGGVLSLIKERYHVALTELTDSISASPGYLRIALRVAEAVGLVKCDEAIVRWEAPTSSMLDIELSALDPALFTLYGIDPVDYLARTPVGHWSGALTQIEQRWSGLSIDWLREFADGMVVIPLLTGLRQLDLATDPAASEVDISAISPVAAVEVYRLFDLLGWADGLHQNKLQLTVIGRWIYRNALNYALGLSYRKLLHRVRDLVFGDPQGVFDQIDGFEGHVDRALNVLASGSMHKTYFKTIADTVVRLFHQEHLHEQPAYIIDTGCGDGSLLTELYQRIRQDSPRGQALASHPVTMIGVDYNQAALAVTQQRLTANAIPHLTLRGDIGDPAMIRSALADRGVDLTRPLLHVRSFLDHDRSYNAPAMTQDGPLLVPGGLHATREGAVLPARDVQDSLIDHLARWRRALGKHDELLVLEVHAIEPRRAFETKQHDISLHFEPLQALTGQLLVSAKAFFYATAVARLHTLELIRFPEQQALTRISFQRMRPVGHQIRFATVADTPVLANLAATWLRLPLTQATELVERRLRDYPHGQFVVQSGDDRDTIHAAAYVNRSNTTPCALALDEAIDLPSGQALRIVDVHVTPDQAEQWRPILLEFLVQWMLLDESYGCLVFQTDPWPTSTAPAQQLIERIQANDPSVPRLTSHAPRLLGVLGADEDSSRARLLLAIERQPSLIAPAVAANNLTMIEARELLQEAIKMIAPTSHTHLSQVTSLLDLGLDSLEIARLSRYLNQHLNMKISVADVFRHSQIHRLVELLVERTGNERIASAAVCEASEDARYPLSLSQEPMWIWFEKIGETSAYNVPRIDHFTGALDVNALSFALRHIMSRHQILRTRYATVDGCAQQMVMPLDKCHVPLRIIRPEQQDGESLRRLIETEINRPLDLTEGKTFRVLILERDGHEWVMVITMHHMVTDGSSIPIFWHELTESYAAALQHRSPQLPSLNNGQYHDWGKWQRTRFERGEMDEALEYWRKALVVPLPVLELPVDQSHPAQQSFSGHRVPFELSAPVTAALNALVRSTGVTLFAAITASWAVFLTRMSGQDEIIIGTPWANREHEMAESLIGCFVNILPLRIRVDVDQSFRGLTSRVRDITLTAIEHAEIPFHKIVEKLRIGAPAGRLPVYQTMVALEQEQGWIRGDSLAGTVRVDAKQALSGIRDTSKFELSLSIRERSGADGQAVLQGELVYCTDLYESQTMDRLRDRYLHMLTALTAAPDTPLDAIDLVSPTERVHLLSIGAGPTRAWPSQAGLLDLIDVHAEARPDAVALEWEDVTLSYAELRRRKLAMAAHFAMWLRQEKATLDACARQPWQHTTCFIGAIEDFIRTQPDVVVLVHNESTLTYRAFGQAVDTLSAHLLALGAKTVAACLPPGKDSLIVPLATLSSGMRTLLFDADATAAFLTMLEQESFDVVIAPANLLMAYGVLNSPAQPGRLATLALSESPNAALSPGLLHLDSVLENPALTQNRASLPPRPNDASVTFFTSGSTGVPKGVEHTLSSLHAAVSGFSLTLHGEHADPSRTIFLNRIPHFGGFMTAYAVLASGGTLFAQKSFDAKALIEAIRAYHPTHLVLFTSWLSALCAHGDYFPALLDSLRVVVGGEPMSPRLLRHLCNDSSVDLIGTFGISECGPLFVKRYRSDAQIDLGDPAPGVAFKLMPCEPLAGASAVGELWIQSPAMFTGYRGDPQRTADCFTEAGWFRTGDMVTVNNGNCLALRGRAGDEIKHGLFVQDLEAALLDDPSVHEVCIGWDGEAGRLVHLRVLVVPAAGVGTSRVNAWEQRLHSLCAPGVASVLIEPVDCLPRHAGGKLARPRVTARANTISKSAASAKARPRAIMFPGQGVQFIGMLDAYTDRSECVSLLELAEDLTCMPLRSIYAHGPASLLARTDVSQIGIFLASLFEWRTALQNHSGLLDACEAMFGLSLGEYTALVAAGALNDTDAIRLLHIRGRAMQYAASQSDQRMISIRELPRGIAMELLSTVPIDTPVYLATDLAEQHIVVAGSGSGCALVMERARKRGAICTALAVAGAFHTPYMESAAMELSQALQTCPFSPPHVPILSNADAQFTTSPDTMLANLVKHLAHPVQLRKSLLRLKRSGLHQCDIHTCGPGQALQVILSEAWDESVRLLSYE</sequence>
<keyword evidence="2" id="KW-0597">Phosphoprotein</keyword>
<dbReference type="Gene3D" id="3.40.50.12780">
    <property type="entry name" value="N-terminal domain of ligase-like"/>
    <property type="match status" value="1"/>
</dbReference>
<name>A0ABQ5X6A3_9GAMM</name>
<dbReference type="InterPro" id="IPR016035">
    <property type="entry name" value="Acyl_Trfase/lysoPLipase"/>
</dbReference>
<dbReference type="Pfam" id="PF00668">
    <property type="entry name" value="Condensation"/>
    <property type="match status" value="1"/>
</dbReference>
<dbReference type="PANTHER" id="PTHR45527">
    <property type="entry name" value="NONRIBOSOMAL PEPTIDE SYNTHETASE"/>
    <property type="match status" value="1"/>
</dbReference>
<dbReference type="InterPro" id="IPR001242">
    <property type="entry name" value="Condensation_dom"/>
</dbReference>
<reference evidence="6" key="1">
    <citation type="journal article" date="2019" name="Int. J. Syst. Evol. Microbiol.">
        <title>The Global Catalogue of Microorganisms (GCM) 10K type strain sequencing project: providing services to taxonomists for standard genome sequencing and annotation.</title>
        <authorList>
            <consortium name="The Broad Institute Genomics Platform"/>
            <consortium name="The Broad Institute Genome Sequencing Center for Infectious Disease"/>
            <person name="Wu L."/>
            <person name="Ma J."/>
        </authorList>
    </citation>
    <scope>NUCLEOTIDE SEQUENCE [LARGE SCALE GENOMIC DNA]</scope>
    <source>
        <strain evidence="6">NBRC 111981</strain>
    </source>
</reference>
<dbReference type="SUPFAM" id="SSF47336">
    <property type="entry name" value="ACP-like"/>
    <property type="match status" value="1"/>
</dbReference>
<dbReference type="Gene3D" id="3.30.559.10">
    <property type="entry name" value="Chloramphenicol acetyltransferase-like domain"/>
    <property type="match status" value="1"/>
</dbReference>
<evidence type="ECO:0000256" key="3">
    <source>
        <dbReference type="ARBA" id="ARBA00022679"/>
    </source>
</evidence>
<dbReference type="Pfam" id="PF23526">
    <property type="entry name" value="AprA_N"/>
    <property type="match status" value="1"/>
</dbReference>
<dbReference type="InterPro" id="IPR056394">
    <property type="entry name" value="AprA-like_N"/>
</dbReference>
<evidence type="ECO:0000259" key="4">
    <source>
        <dbReference type="PROSITE" id="PS50075"/>
    </source>
</evidence>
<evidence type="ECO:0000256" key="1">
    <source>
        <dbReference type="ARBA" id="ARBA00022450"/>
    </source>
</evidence>
<keyword evidence="3" id="KW-0808">Transferase</keyword>
<dbReference type="SMART" id="SM00823">
    <property type="entry name" value="PKS_PP"/>
    <property type="match status" value="1"/>
</dbReference>
<dbReference type="PANTHER" id="PTHR45527:SF1">
    <property type="entry name" value="FATTY ACID SYNTHASE"/>
    <property type="match status" value="1"/>
</dbReference>
<dbReference type="RefSeq" id="WP_284330037.1">
    <property type="nucleotide sequence ID" value="NZ_BSOA01000002.1"/>
</dbReference>
<evidence type="ECO:0000313" key="6">
    <source>
        <dbReference type="Proteomes" id="UP001156627"/>
    </source>
</evidence>
<accession>A0ABQ5X6A3</accession>
<dbReference type="InterPro" id="IPR009081">
    <property type="entry name" value="PP-bd_ACP"/>
</dbReference>
<dbReference type="Gene3D" id="3.40.50.150">
    <property type="entry name" value="Vaccinia Virus protein VP39"/>
    <property type="match status" value="1"/>
</dbReference>
<dbReference type="Pfam" id="PF23525">
    <property type="entry name" value="Methyltransf_36"/>
    <property type="match status" value="1"/>
</dbReference>
<dbReference type="SUPFAM" id="SSF52151">
    <property type="entry name" value="FabD/lysophospholipase-like"/>
    <property type="match status" value="1"/>
</dbReference>
<dbReference type="Pfam" id="PF00501">
    <property type="entry name" value="AMP-binding"/>
    <property type="match status" value="1"/>
</dbReference>
<dbReference type="InterPro" id="IPR042099">
    <property type="entry name" value="ANL_N_sf"/>
</dbReference>
<dbReference type="SMART" id="SM00827">
    <property type="entry name" value="PKS_AT"/>
    <property type="match status" value="1"/>
</dbReference>
<keyword evidence="1" id="KW-0596">Phosphopantetheine</keyword>
<organism evidence="5 6">
    <name type="scientific">Dyella flagellata</name>
    <dbReference type="NCBI Taxonomy" id="1867833"/>
    <lineage>
        <taxon>Bacteria</taxon>
        <taxon>Pseudomonadati</taxon>
        <taxon>Pseudomonadota</taxon>
        <taxon>Gammaproteobacteria</taxon>
        <taxon>Lysobacterales</taxon>
        <taxon>Rhodanobacteraceae</taxon>
        <taxon>Dyella</taxon>
    </lineage>
</organism>
<dbReference type="SUPFAM" id="SSF53335">
    <property type="entry name" value="S-adenosyl-L-methionine-dependent methyltransferases"/>
    <property type="match status" value="1"/>
</dbReference>
<dbReference type="Gene3D" id="3.40.630.30">
    <property type="match status" value="1"/>
</dbReference>
<dbReference type="Pfam" id="PF00550">
    <property type="entry name" value="PP-binding"/>
    <property type="match status" value="1"/>
</dbReference>
<dbReference type="InterPro" id="IPR029063">
    <property type="entry name" value="SAM-dependent_MTases_sf"/>
</dbReference>
<dbReference type="SUPFAM" id="SSF52777">
    <property type="entry name" value="CoA-dependent acyltransferases"/>
    <property type="match status" value="2"/>
</dbReference>
<dbReference type="InterPro" id="IPR036736">
    <property type="entry name" value="ACP-like_sf"/>
</dbReference>
<comment type="caution">
    <text evidence="5">The sequence shown here is derived from an EMBL/GenBank/DDBJ whole genome shotgun (WGS) entry which is preliminary data.</text>
</comment>